<evidence type="ECO:0000313" key="3">
    <source>
        <dbReference type="Proteomes" id="UP000784294"/>
    </source>
</evidence>
<comment type="caution">
    <text evidence="2">The sequence shown here is derived from an EMBL/GenBank/DDBJ whole genome shotgun (WGS) entry which is preliminary data.</text>
</comment>
<feature type="region of interest" description="Disordered" evidence="1">
    <location>
        <begin position="161"/>
        <end position="183"/>
    </location>
</feature>
<dbReference type="Proteomes" id="UP000784294">
    <property type="component" value="Unassembled WGS sequence"/>
</dbReference>
<dbReference type="EMBL" id="CAAALY010246079">
    <property type="protein sequence ID" value="VEL33610.1"/>
    <property type="molecule type" value="Genomic_DNA"/>
</dbReference>
<feature type="region of interest" description="Disordered" evidence="1">
    <location>
        <begin position="1"/>
        <end position="92"/>
    </location>
</feature>
<sequence>MHHGYQTHFPLQSLSTSSDATSLPISLSFRRSDAGSPEQSLPAIHPLYHGSPTEPSGGSHPFHPASPLLMDRPVHWSPGKPSTEADAADQCRPNVLPPPYSAVSSAFDAAAAEPNIQPPYSPAPPECNFYSVPQLSPSQEPAHLLPSSTQNNLDSCIDHSTQLEVPPSHQRPEISSICSQSQPPVPNSCYSHVLASNDGVEEGVNNPAFTP</sequence>
<gene>
    <name evidence="2" type="ORF">PXEA_LOCUS27050</name>
</gene>
<keyword evidence="3" id="KW-1185">Reference proteome</keyword>
<proteinExistence type="predicted"/>
<feature type="compositionally biased region" description="Polar residues" evidence="1">
    <location>
        <begin position="9"/>
        <end position="25"/>
    </location>
</feature>
<name>A0A3S5B4T9_9PLAT</name>
<accession>A0A3S5B4T9</accession>
<protein>
    <submittedName>
        <fullName evidence="2">Uncharacterized protein</fullName>
    </submittedName>
</protein>
<dbReference type="AlphaFoldDB" id="A0A3S5B4T9"/>
<organism evidence="2 3">
    <name type="scientific">Protopolystoma xenopodis</name>
    <dbReference type="NCBI Taxonomy" id="117903"/>
    <lineage>
        <taxon>Eukaryota</taxon>
        <taxon>Metazoa</taxon>
        <taxon>Spiralia</taxon>
        <taxon>Lophotrochozoa</taxon>
        <taxon>Platyhelminthes</taxon>
        <taxon>Monogenea</taxon>
        <taxon>Polyopisthocotylea</taxon>
        <taxon>Polystomatidea</taxon>
        <taxon>Polystomatidae</taxon>
        <taxon>Protopolystoma</taxon>
    </lineage>
</organism>
<evidence type="ECO:0000313" key="2">
    <source>
        <dbReference type="EMBL" id="VEL33610.1"/>
    </source>
</evidence>
<reference evidence="2" key="1">
    <citation type="submission" date="2018-11" db="EMBL/GenBank/DDBJ databases">
        <authorList>
            <consortium name="Pathogen Informatics"/>
        </authorList>
    </citation>
    <scope>NUCLEOTIDE SEQUENCE</scope>
</reference>
<evidence type="ECO:0000256" key="1">
    <source>
        <dbReference type="SAM" id="MobiDB-lite"/>
    </source>
</evidence>